<accession>A0A1D7U0X0</accession>
<sequence length="500" mass="51072">MLEDGWNACAIVGHFGRLVRNAALITIFILLGLAFLGGGAAAIVDGWPYLVLERGFTEVIIGAIAATAGLLMLMLAYVLVEIRRVRTNLSNAVLAASLASMAGGEPVPAEGAAHRGQGTAGPTAGAVAGLGLAAGAGAAVLAGSAAHAAQPDVSPEAGAAAEHEPDFFSELLAHEEASSSPVAEAASSAPSEEPKSAEPSEAESVAAGEEAKEPALEAADAGKTESTAEAAAEPLQAKVKASIETEAEPHGSAQSDLESSFEELLHWPEPEPRSRESAASSMTGLDDEFGALRDSLSKRLQLGEPGAASTPAETETPLSAARDPEAIESAAAWMAPPSRKHDSWFPDDGDAHDHDDAHDSAPTPAEAPQIEAELPPWPPVTHGVEVPAQEQEQGQEHEAEPAAAAASELPEDHAGEDDAAPARPGEDAVGEEAPGEEAPAAAPPAASEEGIVGAYQVGDAHFTIFADGSIKARTPDGDYNFASMDELKIYLASEKSRLGV</sequence>
<dbReference type="STRING" id="1526658.BHK69_11590"/>
<feature type="compositionally biased region" description="Basic and acidic residues" evidence="1">
    <location>
        <begin position="339"/>
        <end position="359"/>
    </location>
</feature>
<feature type="compositionally biased region" description="Low complexity" evidence="1">
    <location>
        <begin position="199"/>
        <end position="208"/>
    </location>
</feature>
<dbReference type="Proteomes" id="UP000094969">
    <property type="component" value="Chromosome"/>
</dbReference>
<feature type="transmembrane region" description="Helical" evidence="2">
    <location>
        <begin position="22"/>
        <end position="44"/>
    </location>
</feature>
<keyword evidence="2" id="KW-0812">Transmembrane</keyword>
<evidence type="ECO:0000256" key="2">
    <source>
        <dbReference type="SAM" id="Phobius"/>
    </source>
</evidence>
<feature type="compositionally biased region" description="Basic and acidic residues" evidence="1">
    <location>
        <begin position="263"/>
        <end position="276"/>
    </location>
</feature>
<keyword evidence="2" id="KW-1133">Transmembrane helix</keyword>
<feature type="compositionally biased region" description="Low complexity" evidence="1">
    <location>
        <begin position="178"/>
        <end position="191"/>
    </location>
</feature>
<dbReference type="AlphaFoldDB" id="A0A1D7U0X0"/>
<feature type="transmembrane region" description="Helical" evidence="2">
    <location>
        <begin position="59"/>
        <end position="80"/>
    </location>
</feature>
<keyword evidence="2" id="KW-0472">Membrane</keyword>
<gene>
    <name evidence="3" type="ORF">BHK69_11590</name>
</gene>
<name>A0A1D7U0X0_9HYPH</name>
<reference evidence="3 4" key="1">
    <citation type="journal article" date="2015" name="Antonie Van Leeuwenhoek">
        <title>Bosea vaviloviae sp. nov., a new species of slow-growing rhizobia isolated from nodules of the relict species Vavilovia formosa (Stev.) Fed.</title>
        <authorList>
            <person name="Safronova V.I."/>
            <person name="Kuznetsova I.G."/>
            <person name="Sazanova A.L."/>
            <person name="Kimeklis A.K."/>
            <person name="Belimov A.A."/>
            <person name="Andronov E.E."/>
            <person name="Pinaev A.G."/>
            <person name="Chizhevskaya E.P."/>
            <person name="Pukhaev A.R."/>
            <person name="Popov K.P."/>
            <person name="Willems A."/>
            <person name="Tikhonovich I.A."/>
        </authorList>
    </citation>
    <scope>NUCLEOTIDE SEQUENCE [LARGE SCALE GENOMIC DNA]</scope>
    <source>
        <strain evidence="3 4">Vaf18</strain>
    </source>
</reference>
<proteinExistence type="predicted"/>
<feature type="compositionally biased region" description="Basic and acidic residues" evidence="1">
    <location>
        <begin position="209"/>
        <end position="223"/>
    </location>
</feature>
<feature type="compositionally biased region" description="Low complexity" evidence="1">
    <location>
        <begin position="436"/>
        <end position="447"/>
    </location>
</feature>
<evidence type="ECO:0000313" key="4">
    <source>
        <dbReference type="Proteomes" id="UP000094969"/>
    </source>
</evidence>
<evidence type="ECO:0000313" key="3">
    <source>
        <dbReference type="EMBL" id="AOO81018.1"/>
    </source>
</evidence>
<evidence type="ECO:0000256" key="1">
    <source>
        <dbReference type="SAM" id="MobiDB-lite"/>
    </source>
</evidence>
<dbReference type="EMBL" id="CP017147">
    <property type="protein sequence ID" value="AOO81018.1"/>
    <property type="molecule type" value="Genomic_DNA"/>
</dbReference>
<protein>
    <submittedName>
        <fullName evidence="3">Uncharacterized protein</fullName>
    </submittedName>
</protein>
<keyword evidence="4" id="KW-1185">Reference proteome</keyword>
<feature type="region of interest" description="Disordered" evidence="1">
    <location>
        <begin position="175"/>
        <end position="447"/>
    </location>
</feature>
<organism evidence="3 4">
    <name type="scientific">Bosea vaviloviae</name>
    <dbReference type="NCBI Taxonomy" id="1526658"/>
    <lineage>
        <taxon>Bacteria</taxon>
        <taxon>Pseudomonadati</taxon>
        <taxon>Pseudomonadota</taxon>
        <taxon>Alphaproteobacteria</taxon>
        <taxon>Hyphomicrobiales</taxon>
        <taxon>Boseaceae</taxon>
        <taxon>Bosea</taxon>
    </lineage>
</organism>
<dbReference type="KEGG" id="bvv:BHK69_11590"/>